<sequence length="342" mass="40070">MNQQKKLGKVKGKVIAITDKAVLIQLTTGQETWFPISRIHSKNNYNLKDSEQEFLVEDWILEKNKIPLDFLIDSLIQNIKIYHGDNLVSIYGIGSYFNDNLPDSWQKNDLDIIVIVKSIEDIDKDGWNNRFKSRIIEGYQVYIGYNTIEMYQNKEAFSKYSGANYKWALMDVSNLENSTLLYGEDIQDKLPDPNNIKFDYDDILARGLYHLEKSLKEKDEKTAKSAFSKAVFKISFYLCIFIDKDFPFTSVLYIKKKLEFVTPVVKHIEKILDFLRSAMDLRVKETISRNFSQLRENFIKFIFSLLEHGGLHKKFSVPKLNMYLAKYFGGFPLLKRFLKELH</sequence>
<dbReference type="AlphaFoldDB" id="A0A0F9Q384"/>
<gene>
    <name evidence="1" type="ORF">LCGC14_0753770</name>
</gene>
<protein>
    <submittedName>
        <fullName evidence="1">Uncharacterized protein</fullName>
    </submittedName>
</protein>
<name>A0A0F9Q384_9ZZZZ</name>
<accession>A0A0F9Q384</accession>
<dbReference type="EMBL" id="LAZR01001832">
    <property type="protein sequence ID" value="KKN38400.1"/>
    <property type="molecule type" value="Genomic_DNA"/>
</dbReference>
<proteinExistence type="predicted"/>
<evidence type="ECO:0000313" key="1">
    <source>
        <dbReference type="EMBL" id="KKN38400.1"/>
    </source>
</evidence>
<comment type="caution">
    <text evidence="1">The sequence shown here is derived from an EMBL/GenBank/DDBJ whole genome shotgun (WGS) entry which is preliminary data.</text>
</comment>
<organism evidence="1">
    <name type="scientific">marine sediment metagenome</name>
    <dbReference type="NCBI Taxonomy" id="412755"/>
    <lineage>
        <taxon>unclassified sequences</taxon>
        <taxon>metagenomes</taxon>
        <taxon>ecological metagenomes</taxon>
    </lineage>
</organism>
<reference evidence="1" key="1">
    <citation type="journal article" date="2015" name="Nature">
        <title>Complex archaea that bridge the gap between prokaryotes and eukaryotes.</title>
        <authorList>
            <person name="Spang A."/>
            <person name="Saw J.H."/>
            <person name="Jorgensen S.L."/>
            <person name="Zaremba-Niedzwiedzka K."/>
            <person name="Martijn J."/>
            <person name="Lind A.E."/>
            <person name="van Eijk R."/>
            <person name="Schleper C."/>
            <person name="Guy L."/>
            <person name="Ettema T.J."/>
        </authorList>
    </citation>
    <scope>NUCLEOTIDE SEQUENCE</scope>
</reference>